<name>A0ABU3I7W0_9ACTO</name>
<dbReference type="RefSeq" id="WP_102216719.1">
    <property type="nucleotide sequence ID" value="NZ_CP126963.1"/>
</dbReference>
<evidence type="ECO:0000313" key="1">
    <source>
        <dbReference type="EMBL" id="MDT3766478.1"/>
    </source>
</evidence>
<dbReference type="Proteomes" id="UP001247542">
    <property type="component" value="Unassembled WGS sequence"/>
</dbReference>
<reference evidence="1 2" key="1">
    <citation type="submission" date="2023-06" db="EMBL/GenBank/DDBJ databases">
        <title>Draft genome sequence of Gleimia hominis type strain CCUG 57540T.</title>
        <authorList>
            <person name="Salva-Serra F."/>
            <person name="Cardew S."/>
            <person name="Jensie Markopoulos S."/>
            <person name="Ohlen M."/>
            <person name="Inganas E."/>
            <person name="Svensson-Stadler L."/>
            <person name="Moore E.R.B."/>
        </authorList>
    </citation>
    <scope>NUCLEOTIDE SEQUENCE [LARGE SCALE GENOMIC DNA]</scope>
    <source>
        <strain evidence="1 2">CCUG 57540</strain>
    </source>
</reference>
<evidence type="ECO:0008006" key="3">
    <source>
        <dbReference type="Google" id="ProtNLM"/>
    </source>
</evidence>
<protein>
    <recommendedName>
        <fullName evidence="3">DNA-directed RNA polymerase subunit beta</fullName>
    </recommendedName>
</protein>
<organism evidence="1 2">
    <name type="scientific">Gleimia hominis</name>
    <dbReference type="NCBI Taxonomy" id="595468"/>
    <lineage>
        <taxon>Bacteria</taxon>
        <taxon>Bacillati</taxon>
        <taxon>Actinomycetota</taxon>
        <taxon>Actinomycetes</taxon>
        <taxon>Actinomycetales</taxon>
        <taxon>Actinomycetaceae</taxon>
        <taxon>Gleimia</taxon>
    </lineage>
</organism>
<proteinExistence type="predicted"/>
<sequence>MAENRKPRRPAMLSIEEAENIQGDDDPAATALVANTSARALLGLADEEFGPDAVNRLVDAINREGVDIVADLWERSPAFTLPGAFWRIYLLTEWYRRDPLKVAERFDEGVRAPYTAGIDDQESIAAVPSLSEVMERASNLMSGRPFGDLTGLLRDCALVCRILASGATFGSTWIRSDRDRLATMVTRRARALVETANDLDTAADRAQVGRLV</sequence>
<dbReference type="EMBL" id="JASXSX010000001">
    <property type="protein sequence ID" value="MDT3766478.1"/>
    <property type="molecule type" value="Genomic_DNA"/>
</dbReference>
<keyword evidence="2" id="KW-1185">Reference proteome</keyword>
<gene>
    <name evidence="1" type="ORF">QS713_00075</name>
</gene>
<comment type="caution">
    <text evidence="1">The sequence shown here is derived from an EMBL/GenBank/DDBJ whole genome shotgun (WGS) entry which is preliminary data.</text>
</comment>
<accession>A0ABU3I7W0</accession>
<evidence type="ECO:0000313" key="2">
    <source>
        <dbReference type="Proteomes" id="UP001247542"/>
    </source>
</evidence>